<proteinExistence type="predicted"/>
<evidence type="ECO:0000313" key="3">
    <source>
        <dbReference type="Proteomes" id="UP000324897"/>
    </source>
</evidence>
<dbReference type="AlphaFoldDB" id="A0A5J9VCW2"/>
<dbReference type="EMBL" id="RWGY01000009">
    <property type="protein sequence ID" value="TVU34132.1"/>
    <property type="molecule type" value="Genomic_DNA"/>
</dbReference>
<organism evidence="2 3">
    <name type="scientific">Eragrostis curvula</name>
    <name type="common">weeping love grass</name>
    <dbReference type="NCBI Taxonomy" id="38414"/>
    <lineage>
        <taxon>Eukaryota</taxon>
        <taxon>Viridiplantae</taxon>
        <taxon>Streptophyta</taxon>
        <taxon>Embryophyta</taxon>
        <taxon>Tracheophyta</taxon>
        <taxon>Spermatophyta</taxon>
        <taxon>Magnoliopsida</taxon>
        <taxon>Liliopsida</taxon>
        <taxon>Poales</taxon>
        <taxon>Poaceae</taxon>
        <taxon>PACMAD clade</taxon>
        <taxon>Chloridoideae</taxon>
        <taxon>Eragrostideae</taxon>
        <taxon>Eragrostidinae</taxon>
        <taxon>Eragrostis</taxon>
    </lineage>
</organism>
<accession>A0A5J9VCW2</accession>
<evidence type="ECO:0000256" key="1">
    <source>
        <dbReference type="SAM" id="MobiDB-lite"/>
    </source>
</evidence>
<sequence length="287" mass="31751">MLPVLIGNYLTVAAPPPLLPPAEVGGRAPSPSARFRGYLRAVPRLVALRRAGAGEAVSATASAEEEEGEAEVLGEGFPSWEGGNGDEEDYDHDPEIGDIMGDYFDDPKKAQTRMEERIRKKRHKIVQAKTGSSNPMKVVFNKFDFSNSYIWFEFYNALLPKDATLLSDALRSWHIVGRLGGCNSMNMQLSQLPLDCKRPSYDALEGANVTPTSFYNIGDLEIQDNLARVWVDIGIHEPLLLDILLNALTTISSDHVGIKQVQFGGLEFENWDENLKTEEAGYSVHKV</sequence>
<evidence type="ECO:0000313" key="2">
    <source>
        <dbReference type="EMBL" id="TVU34132.1"/>
    </source>
</evidence>
<feature type="compositionally biased region" description="Acidic residues" evidence="1">
    <location>
        <begin position="63"/>
        <end position="72"/>
    </location>
</feature>
<keyword evidence="3" id="KW-1185">Reference proteome</keyword>
<reference evidence="2 3" key="1">
    <citation type="journal article" date="2019" name="Sci. Rep.">
        <title>A high-quality genome of Eragrostis curvula grass provides insights into Poaceae evolution and supports new strategies to enhance forage quality.</title>
        <authorList>
            <person name="Carballo J."/>
            <person name="Santos B.A.C.M."/>
            <person name="Zappacosta D."/>
            <person name="Garbus I."/>
            <person name="Selva J.P."/>
            <person name="Gallo C.A."/>
            <person name="Diaz A."/>
            <person name="Albertini E."/>
            <person name="Caccamo M."/>
            <person name="Echenique V."/>
        </authorList>
    </citation>
    <scope>NUCLEOTIDE SEQUENCE [LARGE SCALE GENOMIC DNA]</scope>
    <source>
        <strain evidence="3">cv. Victoria</strain>
        <tissue evidence="2">Leaf</tissue>
    </source>
</reference>
<comment type="caution">
    <text evidence="2">The sequence shown here is derived from an EMBL/GenBank/DDBJ whole genome shotgun (WGS) entry which is preliminary data.</text>
</comment>
<dbReference type="Gramene" id="TVU34132">
    <property type="protein sequence ID" value="TVU34132"/>
    <property type="gene ID" value="EJB05_15961"/>
</dbReference>
<dbReference type="InterPro" id="IPR021920">
    <property type="entry name" value="DUF3531"/>
</dbReference>
<dbReference type="Pfam" id="PF12049">
    <property type="entry name" value="DUF3531"/>
    <property type="match status" value="1"/>
</dbReference>
<feature type="region of interest" description="Disordered" evidence="1">
    <location>
        <begin position="56"/>
        <end position="86"/>
    </location>
</feature>
<gene>
    <name evidence="2" type="ORF">EJB05_15961</name>
</gene>
<protein>
    <submittedName>
        <fullName evidence="2">Uncharacterized protein</fullName>
    </submittedName>
</protein>
<dbReference type="Proteomes" id="UP000324897">
    <property type="component" value="Unassembled WGS sequence"/>
</dbReference>
<name>A0A5J9VCW2_9POAL</name>
<dbReference type="PANTHER" id="PTHR46737">
    <property type="entry name" value="OS02G0827600 PROTEIN"/>
    <property type="match status" value="1"/>
</dbReference>
<dbReference type="PANTHER" id="PTHR46737:SF3">
    <property type="entry name" value="OXIDOREDUCTASE_TRANSITION METAL ION-BINDING PROTEIN (DUF3531)"/>
    <property type="match status" value="1"/>
</dbReference>
<dbReference type="OrthoDB" id="2014339at2759"/>